<dbReference type="Pfam" id="PF13181">
    <property type="entry name" value="TPR_8"/>
    <property type="match status" value="1"/>
</dbReference>
<dbReference type="EMBL" id="JASJOS010000002">
    <property type="protein sequence ID" value="MDJ1479798.1"/>
    <property type="molecule type" value="Genomic_DNA"/>
</dbReference>
<evidence type="ECO:0000313" key="7">
    <source>
        <dbReference type="Proteomes" id="UP001241110"/>
    </source>
</evidence>
<dbReference type="RefSeq" id="WP_313976276.1">
    <property type="nucleotide sequence ID" value="NZ_JASJOS010000002.1"/>
</dbReference>
<proteinExistence type="predicted"/>
<dbReference type="Gene3D" id="1.25.40.10">
    <property type="entry name" value="Tetratricopeptide repeat domain"/>
    <property type="match status" value="2"/>
</dbReference>
<dbReference type="SMART" id="SM00028">
    <property type="entry name" value="TPR"/>
    <property type="match status" value="3"/>
</dbReference>
<feature type="repeat" description="TPR" evidence="3">
    <location>
        <begin position="176"/>
        <end position="209"/>
    </location>
</feature>
<accession>A0AAE3QNF2</accession>
<feature type="region of interest" description="Disordered" evidence="4">
    <location>
        <begin position="425"/>
        <end position="451"/>
    </location>
</feature>
<name>A0AAE3QNF2_9BACT</name>
<evidence type="ECO:0000256" key="5">
    <source>
        <dbReference type="SAM" id="Phobius"/>
    </source>
</evidence>
<feature type="transmembrane region" description="Helical" evidence="5">
    <location>
        <begin position="352"/>
        <end position="370"/>
    </location>
</feature>
<dbReference type="PROSITE" id="PS50005">
    <property type="entry name" value="TPR"/>
    <property type="match status" value="1"/>
</dbReference>
<organism evidence="6 7">
    <name type="scientific">Xanthocytophaga flava</name>
    <dbReference type="NCBI Taxonomy" id="3048013"/>
    <lineage>
        <taxon>Bacteria</taxon>
        <taxon>Pseudomonadati</taxon>
        <taxon>Bacteroidota</taxon>
        <taxon>Cytophagia</taxon>
        <taxon>Cytophagales</taxon>
        <taxon>Rhodocytophagaceae</taxon>
        <taxon>Xanthocytophaga</taxon>
    </lineage>
</organism>
<dbReference type="InterPro" id="IPR011990">
    <property type="entry name" value="TPR-like_helical_dom_sf"/>
</dbReference>
<dbReference type="SUPFAM" id="SSF48452">
    <property type="entry name" value="TPR-like"/>
    <property type="match status" value="2"/>
</dbReference>
<keyword evidence="5" id="KW-0812">Transmembrane</keyword>
<feature type="transmembrane region" description="Helical" evidence="5">
    <location>
        <begin position="466"/>
        <end position="491"/>
    </location>
</feature>
<evidence type="ECO:0000256" key="1">
    <source>
        <dbReference type="ARBA" id="ARBA00022737"/>
    </source>
</evidence>
<feature type="transmembrane region" description="Helical" evidence="5">
    <location>
        <begin position="326"/>
        <end position="346"/>
    </location>
</feature>
<keyword evidence="2 3" id="KW-0802">TPR repeat</keyword>
<reference evidence="6" key="1">
    <citation type="submission" date="2023-05" db="EMBL/GenBank/DDBJ databases">
        <authorList>
            <person name="Zhang X."/>
        </authorList>
    </citation>
    <scope>NUCLEOTIDE SEQUENCE</scope>
    <source>
        <strain evidence="6">YF14B1</strain>
    </source>
</reference>
<gene>
    <name evidence="6" type="ORF">QNI16_04820</name>
</gene>
<dbReference type="InterPro" id="IPR019734">
    <property type="entry name" value="TPR_rpt"/>
</dbReference>
<feature type="compositionally biased region" description="Basic and acidic residues" evidence="4">
    <location>
        <begin position="425"/>
        <end position="442"/>
    </location>
</feature>
<feature type="transmembrane region" description="Helical" evidence="5">
    <location>
        <begin position="256"/>
        <end position="281"/>
    </location>
</feature>
<dbReference type="Pfam" id="PF00515">
    <property type="entry name" value="TPR_1"/>
    <property type="match status" value="1"/>
</dbReference>
<evidence type="ECO:0000256" key="3">
    <source>
        <dbReference type="PROSITE-ProRule" id="PRU00339"/>
    </source>
</evidence>
<evidence type="ECO:0000313" key="6">
    <source>
        <dbReference type="EMBL" id="MDJ1479798.1"/>
    </source>
</evidence>
<keyword evidence="5" id="KW-0472">Membrane</keyword>
<sequence>MNIEQRNNILSKARILKNLKRYDLAEAELRRLLVDDPEDAEVLKVLAIKEIEQQRYYEAQKYVSQLAGLVINDAYVHYLQAILHLTLQKNTEAEKSIREALTLQPEEPIYYGILAETFVFQKNWEQVLLVTASGLTFDADNLHCLLLRAWALSHNDRREEAEEVVKKLLSLGPDQSEVICYIGKILYTQKRFDEAYSYFQNALQLDPSNEEARVYALTIRKHQNWLFRNVTSHIIKLPYLFGILPKWGRWLIRLSVGAGCFYLLQGYGLWIQIICACIMAISVKMQLSLYFSPLILLLTKVSDQLIVDDPESKRLAQGGKEPTGIVIPESFLCIVSFVVLSCWIWGGPALGIIVTSGILVVGVLSIFTLFRKKVFKTNPQKEAIRKQEKEAFEQRREEQKAEWKETKAEIKQEWQTAKDEFKRDMEKVREEREQRNKEREARWQQAEGTRKQNRPQKSILRTIGNVFAWLVIIKVSMYILVLLGIGLASLFS</sequence>
<evidence type="ECO:0000256" key="2">
    <source>
        <dbReference type="ARBA" id="ARBA00022803"/>
    </source>
</evidence>
<dbReference type="PROSITE" id="PS50293">
    <property type="entry name" value="TPR_REGION"/>
    <property type="match status" value="1"/>
</dbReference>
<dbReference type="PANTHER" id="PTHR44858">
    <property type="entry name" value="TETRATRICOPEPTIDE REPEAT PROTEIN 6"/>
    <property type="match status" value="1"/>
</dbReference>
<protein>
    <submittedName>
        <fullName evidence="6">Tetratricopeptide repeat protein</fullName>
    </submittedName>
</protein>
<keyword evidence="5" id="KW-1133">Transmembrane helix</keyword>
<evidence type="ECO:0000256" key="4">
    <source>
        <dbReference type="SAM" id="MobiDB-lite"/>
    </source>
</evidence>
<dbReference type="InterPro" id="IPR050498">
    <property type="entry name" value="Ycf3"/>
</dbReference>
<keyword evidence="1" id="KW-0677">Repeat</keyword>
<dbReference type="PANTHER" id="PTHR44858:SF1">
    <property type="entry name" value="UDP-N-ACETYLGLUCOSAMINE--PEPTIDE N-ACETYLGLUCOSAMINYLTRANSFERASE SPINDLY-RELATED"/>
    <property type="match status" value="1"/>
</dbReference>
<dbReference type="AlphaFoldDB" id="A0AAE3QNF2"/>
<dbReference type="Proteomes" id="UP001241110">
    <property type="component" value="Unassembled WGS sequence"/>
</dbReference>
<comment type="caution">
    <text evidence="6">The sequence shown here is derived from an EMBL/GenBank/DDBJ whole genome shotgun (WGS) entry which is preliminary data.</text>
</comment>